<dbReference type="InterPro" id="IPR014001">
    <property type="entry name" value="Helicase_ATP-bd"/>
</dbReference>
<dbReference type="InterPro" id="IPR011545">
    <property type="entry name" value="DEAD/DEAH_box_helicase_dom"/>
</dbReference>
<dbReference type="Pfam" id="PF00271">
    <property type="entry name" value="Helicase_C"/>
    <property type="match status" value="1"/>
</dbReference>
<evidence type="ECO:0000256" key="1">
    <source>
        <dbReference type="ARBA" id="ARBA00022741"/>
    </source>
</evidence>
<dbReference type="InterPro" id="IPR027417">
    <property type="entry name" value="P-loop_NTPase"/>
</dbReference>
<evidence type="ECO:0000256" key="3">
    <source>
        <dbReference type="ARBA" id="ARBA00022806"/>
    </source>
</evidence>
<evidence type="ECO:0000256" key="2">
    <source>
        <dbReference type="ARBA" id="ARBA00022801"/>
    </source>
</evidence>
<name>E4KM01_9LACT</name>
<dbReference type="eggNOG" id="COG0513">
    <property type="taxonomic scope" value="Bacteria"/>
</dbReference>
<dbReference type="InterPro" id="IPR014014">
    <property type="entry name" value="RNA_helicase_DEAD_Q_motif"/>
</dbReference>
<dbReference type="OrthoDB" id="9805696at2"/>
<dbReference type="Proteomes" id="UP000005990">
    <property type="component" value="Unassembled WGS sequence"/>
</dbReference>
<keyword evidence="11" id="KW-1185">Reference proteome</keyword>
<dbReference type="GO" id="GO:0005840">
    <property type="term" value="C:ribosome"/>
    <property type="evidence" value="ECO:0007669"/>
    <property type="project" value="TreeGrafter"/>
</dbReference>
<dbReference type="PANTHER" id="PTHR47963">
    <property type="entry name" value="DEAD-BOX ATP-DEPENDENT RNA HELICASE 47, MITOCHONDRIAL"/>
    <property type="match status" value="1"/>
</dbReference>
<dbReference type="PROSITE" id="PS51194">
    <property type="entry name" value="HELICASE_CTER"/>
    <property type="match status" value="1"/>
</dbReference>
<sequence>MLFKDLHLKEYIQIALNEANFTTMTPVQTEVIPQALKGEDLIVQSQTGSGKTHAFLLPILQNINEDVQEVQAVITAPSRELATQLYQVASSLIQAADKPIRLENYIGGTDKQRQLDQLGPDKQPQLVIGTPGRIFDLMSDNALWVQTAKILVVDEADMTLDLGFLKIVDEIASRMPQDLQMMAFSATVPQELRVFLNKYMVAPKVVTIKPKQVISETIENYLINTKGKSREELTYQLLTMGQPYLALVFCNTKAYADQMSLFLKEKGLKVATIHGDISSRERKRVMKQIQNLDFQYVVATDLAARGIDIPGTSLVINTELPMELEYFVHRVGRTGRNGLEGRAFTFVTPDDDQAVSDLEAMGVEFEPVELRQGQLVEVKHRDSRKRRQDTANVKEDPKVRAMINQNKKKKVKPGYKRKLNWKIKEHRQAKAKQDRQAEKRSQKAARRKNNQ</sequence>
<dbReference type="SUPFAM" id="SSF52540">
    <property type="entry name" value="P-loop containing nucleoside triphosphate hydrolases"/>
    <property type="match status" value="1"/>
</dbReference>
<evidence type="ECO:0000313" key="10">
    <source>
        <dbReference type="EMBL" id="EFR31941.1"/>
    </source>
</evidence>
<dbReference type="InterPro" id="IPR050547">
    <property type="entry name" value="DEAD_box_RNA_helicases"/>
</dbReference>
<dbReference type="CDD" id="cd18787">
    <property type="entry name" value="SF2_C_DEAD"/>
    <property type="match status" value="1"/>
</dbReference>
<evidence type="ECO:0000259" key="8">
    <source>
        <dbReference type="PROSITE" id="PS51194"/>
    </source>
</evidence>
<dbReference type="Gene3D" id="3.40.50.300">
    <property type="entry name" value="P-loop containing nucleotide triphosphate hydrolases"/>
    <property type="match status" value="2"/>
</dbReference>
<feature type="domain" description="Helicase C-terminal" evidence="8">
    <location>
        <begin position="217"/>
        <end position="376"/>
    </location>
</feature>
<dbReference type="RefSeq" id="WP_006417427.1">
    <property type="nucleotide sequence ID" value="NZ_AENN01000001.1"/>
</dbReference>
<dbReference type="STRING" id="908337.HMPREF9257_0984"/>
<feature type="domain" description="DEAD-box RNA helicase Q" evidence="9">
    <location>
        <begin position="1"/>
        <end position="29"/>
    </location>
</feature>
<evidence type="ECO:0000256" key="6">
    <source>
        <dbReference type="SAM" id="MobiDB-lite"/>
    </source>
</evidence>
<feature type="compositionally biased region" description="Basic and acidic residues" evidence="6">
    <location>
        <begin position="388"/>
        <end position="399"/>
    </location>
</feature>
<evidence type="ECO:0000259" key="9">
    <source>
        <dbReference type="PROSITE" id="PS51195"/>
    </source>
</evidence>
<dbReference type="GO" id="GO:0009409">
    <property type="term" value="P:response to cold"/>
    <property type="evidence" value="ECO:0007669"/>
    <property type="project" value="TreeGrafter"/>
</dbReference>
<dbReference type="GO" id="GO:0005829">
    <property type="term" value="C:cytosol"/>
    <property type="evidence" value="ECO:0007669"/>
    <property type="project" value="TreeGrafter"/>
</dbReference>
<feature type="short sequence motif" description="Q motif" evidence="5">
    <location>
        <begin position="1"/>
        <end position="29"/>
    </location>
</feature>
<dbReference type="CDD" id="cd00268">
    <property type="entry name" value="DEADc"/>
    <property type="match status" value="1"/>
</dbReference>
<reference evidence="10 11" key="1">
    <citation type="submission" date="2010-10" db="EMBL/GenBank/DDBJ databases">
        <authorList>
            <person name="Durkin A.S."/>
            <person name="Madupu R."/>
            <person name="Torralba M."/>
            <person name="Gillis M."/>
            <person name="Methe B."/>
            <person name="Sutton G."/>
            <person name="Nelson K.E."/>
        </authorList>
    </citation>
    <scope>NUCLEOTIDE SEQUENCE [LARGE SCALE GENOMIC DNA]</scope>
    <source>
        <strain evidence="10 11">ACS-139-V-Col8</strain>
    </source>
</reference>
<accession>E4KM01</accession>
<feature type="compositionally biased region" description="Basic residues" evidence="6">
    <location>
        <begin position="442"/>
        <end position="451"/>
    </location>
</feature>
<comment type="caution">
    <text evidence="10">The sequence shown here is derived from an EMBL/GenBank/DDBJ whole genome shotgun (WGS) entry which is preliminary data.</text>
</comment>
<gene>
    <name evidence="10" type="primary">cshB</name>
    <name evidence="10" type="ORF">HMPREF9257_0984</name>
</gene>
<evidence type="ECO:0000313" key="11">
    <source>
        <dbReference type="Proteomes" id="UP000005990"/>
    </source>
</evidence>
<dbReference type="InterPro" id="IPR001650">
    <property type="entry name" value="Helicase_C-like"/>
</dbReference>
<dbReference type="Pfam" id="PF00270">
    <property type="entry name" value="DEAD"/>
    <property type="match status" value="1"/>
</dbReference>
<organism evidence="10 11">
    <name type="scientific">Eremococcus coleocola ACS-139-V-Col8</name>
    <dbReference type="NCBI Taxonomy" id="908337"/>
    <lineage>
        <taxon>Bacteria</taxon>
        <taxon>Bacillati</taxon>
        <taxon>Bacillota</taxon>
        <taxon>Bacilli</taxon>
        <taxon>Lactobacillales</taxon>
        <taxon>Aerococcaceae</taxon>
        <taxon>Eremococcus</taxon>
    </lineage>
</organism>
<keyword evidence="4" id="KW-0067">ATP-binding</keyword>
<dbReference type="PROSITE" id="PS51192">
    <property type="entry name" value="HELICASE_ATP_BIND_1"/>
    <property type="match status" value="1"/>
</dbReference>
<proteinExistence type="predicted"/>
<feature type="region of interest" description="Disordered" evidence="6">
    <location>
        <begin position="379"/>
        <end position="451"/>
    </location>
</feature>
<evidence type="ECO:0000256" key="4">
    <source>
        <dbReference type="ARBA" id="ARBA00022840"/>
    </source>
</evidence>
<dbReference type="AlphaFoldDB" id="E4KM01"/>
<feature type="compositionally biased region" description="Basic residues" evidence="6">
    <location>
        <begin position="406"/>
        <end position="421"/>
    </location>
</feature>
<dbReference type="GO" id="GO:0005524">
    <property type="term" value="F:ATP binding"/>
    <property type="evidence" value="ECO:0007669"/>
    <property type="project" value="UniProtKB-KW"/>
</dbReference>
<dbReference type="SMART" id="SM00487">
    <property type="entry name" value="DEXDc"/>
    <property type="match status" value="1"/>
</dbReference>
<dbReference type="PANTHER" id="PTHR47963:SF1">
    <property type="entry name" value="DEAD-BOX ATP-DEPENDENT RNA HELICASE CSHB"/>
    <property type="match status" value="1"/>
</dbReference>
<keyword evidence="3 10" id="KW-0347">Helicase</keyword>
<dbReference type="GO" id="GO:0033592">
    <property type="term" value="F:RNA strand annealing activity"/>
    <property type="evidence" value="ECO:0007669"/>
    <property type="project" value="TreeGrafter"/>
</dbReference>
<dbReference type="SMART" id="SM00490">
    <property type="entry name" value="HELICc"/>
    <property type="match status" value="1"/>
</dbReference>
<evidence type="ECO:0000259" key="7">
    <source>
        <dbReference type="PROSITE" id="PS51192"/>
    </source>
</evidence>
<evidence type="ECO:0000256" key="5">
    <source>
        <dbReference type="PROSITE-ProRule" id="PRU00552"/>
    </source>
</evidence>
<feature type="compositionally biased region" description="Basic and acidic residues" evidence="6">
    <location>
        <begin position="422"/>
        <end position="441"/>
    </location>
</feature>
<protein>
    <submittedName>
        <fullName evidence="10">DEAD/DEAH box helicase</fullName>
        <ecNumber evidence="10">3.6.1.-</ecNumber>
    </submittedName>
</protein>
<dbReference type="PROSITE" id="PS51195">
    <property type="entry name" value="Q_MOTIF"/>
    <property type="match status" value="1"/>
</dbReference>
<keyword evidence="2 10" id="KW-0378">Hydrolase</keyword>
<dbReference type="EC" id="3.6.1.-" evidence="10"/>
<dbReference type="InterPro" id="IPR044742">
    <property type="entry name" value="DEAD/DEAH_RhlB"/>
</dbReference>
<dbReference type="GO" id="GO:0016787">
    <property type="term" value="F:hydrolase activity"/>
    <property type="evidence" value="ECO:0007669"/>
    <property type="project" value="UniProtKB-KW"/>
</dbReference>
<keyword evidence="1" id="KW-0547">Nucleotide-binding</keyword>
<feature type="domain" description="Helicase ATP-binding" evidence="7">
    <location>
        <begin position="32"/>
        <end position="206"/>
    </location>
</feature>
<dbReference type="EMBL" id="AENN01000001">
    <property type="protein sequence ID" value="EFR31941.1"/>
    <property type="molecule type" value="Genomic_DNA"/>
</dbReference>
<dbReference type="GO" id="GO:0003724">
    <property type="term" value="F:RNA helicase activity"/>
    <property type="evidence" value="ECO:0007669"/>
    <property type="project" value="InterPro"/>
</dbReference>